<name>A0A8H4EMT6_GIGMA</name>
<comment type="caution">
    <text evidence="2">The sequence shown here is derived from an EMBL/GenBank/DDBJ whole genome shotgun (WGS) entry which is preliminary data.</text>
</comment>
<organism evidence="2 3">
    <name type="scientific">Gigaspora margarita</name>
    <dbReference type="NCBI Taxonomy" id="4874"/>
    <lineage>
        <taxon>Eukaryota</taxon>
        <taxon>Fungi</taxon>
        <taxon>Fungi incertae sedis</taxon>
        <taxon>Mucoromycota</taxon>
        <taxon>Glomeromycotina</taxon>
        <taxon>Glomeromycetes</taxon>
        <taxon>Diversisporales</taxon>
        <taxon>Gigasporaceae</taxon>
        <taxon>Gigaspora</taxon>
    </lineage>
</organism>
<dbReference type="EMBL" id="WTPW01000352">
    <property type="protein sequence ID" value="KAF0520404.1"/>
    <property type="molecule type" value="Genomic_DNA"/>
</dbReference>
<dbReference type="PANTHER" id="PTHR23159:SF31">
    <property type="entry name" value="CENTROSOME-ASSOCIATED PROTEIN CEP250 ISOFORM X1"/>
    <property type="match status" value="1"/>
</dbReference>
<evidence type="ECO:0000313" key="2">
    <source>
        <dbReference type="EMBL" id="KAF0520404.1"/>
    </source>
</evidence>
<evidence type="ECO:0000313" key="3">
    <source>
        <dbReference type="Proteomes" id="UP000439903"/>
    </source>
</evidence>
<dbReference type="OrthoDB" id="2448367at2759"/>
<keyword evidence="1" id="KW-0175">Coiled coil</keyword>
<evidence type="ECO:0000256" key="1">
    <source>
        <dbReference type="SAM" id="Coils"/>
    </source>
</evidence>
<feature type="coiled-coil region" evidence="1">
    <location>
        <begin position="314"/>
        <end position="448"/>
    </location>
</feature>
<accession>A0A8H4EMT6</accession>
<sequence>MQKSQNNSPYSTILSFRNYDLTQARNKFNETLSNFKNNINEIKNKVTKVKPKANPVKHFTIWLNSFENVLKELENQITKLINDFDLDYKIDCNRLNGWINYFITTILEKELPPNLINNLEYEFQHNLNYNLNQSISQAKKAMNDLKNNIENNNVETSHNINSEINKKIMNHIKISNLLDNRIIKTTFSDLKIAIHIQSDELSIGIENIYCRTIQQVNYLKNNLKVLVDNLNCKSNKSQNNDDVNNDAYNRFIKCMKEFLNQISTANRDLHGLANVLVNENQGTDNINLNTSRQNISEAPTRKNTYSLGQENYAQSTHNRQIEELQNENKILKEEVRNLKKLQNVNKDLGEKVQTLEKLFNSTNSRIHELENENKSLRKEAAKQIVLQTENESLKKKVQNFNQLPNLYNDLREKSQTLENQLKLTNSKNNDLENENKFLRKEAAKYQSALDDAKNFRISDNDPNNISQLTRDIEGLKDLLENFCTLKKVNINYTAFKDLLKKYSCSSTGEKPSRYLVKGILQRHVIDIVIENANKYLQIDDENEQFLEANENEKEQSLETILISTTKKLIKYIDLFSKNRIGKDEVTKSAPIKLRQLIYAVLENRGFSNEGEHPFIIELRNLIMENLNKYRTINNPQKIDEINSIVTKLIHHIISIFCFRRNIQESIVEYKWFKNTDKFDPEFMDCSVDEDNLDKIMVDICYFPLIGTNLEHDEKYQVITRASIVQTDVNSNN</sequence>
<feature type="coiled-coil region" evidence="1">
    <location>
        <begin position="128"/>
        <end position="155"/>
    </location>
</feature>
<dbReference type="PANTHER" id="PTHR23159">
    <property type="entry name" value="CENTROSOMAL PROTEIN 2"/>
    <property type="match status" value="1"/>
</dbReference>
<reference evidence="2 3" key="1">
    <citation type="journal article" date="2019" name="Environ. Microbiol.">
        <title>At the nexus of three kingdoms: the genome of the mycorrhizal fungus Gigaspora margarita provides insights into plant, endobacterial and fungal interactions.</title>
        <authorList>
            <person name="Venice F."/>
            <person name="Ghignone S."/>
            <person name="Salvioli di Fossalunga A."/>
            <person name="Amselem J."/>
            <person name="Novero M."/>
            <person name="Xianan X."/>
            <person name="Sedzielewska Toro K."/>
            <person name="Morin E."/>
            <person name="Lipzen A."/>
            <person name="Grigoriev I.V."/>
            <person name="Henrissat B."/>
            <person name="Martin F.M."/>
            <person name="Bonfante P."/>
        </authorList>
    </citation>
    <scope>NUCLEOTIDE SEQUENCE [LARGE SCALE GENOMIC DNA]</scope>
    <source>
        <strain evidence="2 3">BEG34</strain>
    </source>
</reference>
<feature type="coiled-coil region" evidence="1">
    <location>
        <begin position="25"/>
        <end position="83"/>
    </location>
</feature>
<keyword evidence="3" id="KW-1185">Reference proteome</keyword>
<proteinExistence type="predicted"/>
<dbReference type="AlphaFoldDB" id="A0A8H4EMT6"/>
<dbReference type="Proteomes" id="UP000439903">
    <property type="component" value="Unassembled WGS sequence"/>
</dbReference>
<gene>
    <name evidence="2" type="ORF">F8M41_016335</name>
</gene>
<protein>
    <submittedName>
        <fullName evidence="2">Uncharacterized protein</fullName>
    </submittedName>
</protein>